<proteinExistence type="predicted"/>
<organism evidence="3">
    <name type="scientific">freshwater metagenome</name>
    <dbReference type="NCBI Taxonomy" id="449393"/>
    <lineage>
        <taxon>unclassified sequences</taxon>
        <taxon>metagenomes</taxon>
        <taxon>ecological metagenomes</taxon>
    </lineage>
</organism>
<gene>
    <name evidence="3" type="ORF">UFOPK1722_01140</name>
</gene>
<protein>
    <submittedName>
        <fullName evidence="3">Unannotated protein</fullName>
    </submittedName>
</protein>
<dbReference type="PANTHER" id="PTHR33178">
    <property type="match status" value="1"/>
</dbReference>
<dbReference type="Gene3D" id="3.30.70.100">
    <property type="match status" value="1"/>
</dbReference>
<feature type="domain" description="Stress-response A/B barrel" evidence="2">
    <location>
        <begin position="6"/>
        <end position="99"/>
    </location>
</feature>
<dbReference type="PANTHER" id="PTHR33178:SF10">
    <property type="entry name" value="STRESS-RESPONSE A_B BARREL DOMAIN-CONTAINING PROTEIN"/>
    <property type="match status" value="1"/>
</dbReference>
<dbReference type="Pfam" id="PF07876">
    <property type="entry name" value="Dabb"/>
    <property type="match status" value="1"/>
</dbReference>
<dbReference type="PROSITE" id="PS51502">
    <property type="entry name" value="S_R_A_B_BARREL"/>
    <property type="match status" value="1"/>
</dbReference>
<reference evidence="3" key="1">
    <citation type="submission" date="2020-05" db="EMBL/GenBank/DDBJ databases">
        <authorList>
            <person name="Chiriac C."/>
            <person name="Salcher M."/>
            <person name="Ghai R."/>
            <person name="Kavagutti S V."/>
        </authorList>
    </citation>
    <scope>NUCLEOTIDE SEQUENCE</scope>
</reference>
<sequence length="105" mass="11897">MSAQRIRHIVLFNWKSDTPAGHAERTTVALAELRPKIPQIRSYHYGANLGVNPGTYDFAVTAEFDSVEDYLVYRDHPDHKAFIEEYTAPYIDTRASIQFPVPSGS</sequence>
<dbReference type="InterPro" id="IPR044662">
    <property type="entry name" value="HS1/DABB1-like"/>
</dbReference>
<dbReference type="SUPFAM" id="SSF54909">
    <property type="entry name" value="Dimeric alpha+beta barrel"/>
    <property type="match status" value="1"/>
</dbReference>
<dbReference type="AlphaFoldDB" id="A0A6J6F4G3"/>
<name>A0A6J6F4G3_9ZZZZ</name>
<evidence type="ECO:0000256" key="1">
    <source>
        <dbReference type="ARBA" id="ARBA00011738"/>
    </source>
</evidence>
<dbReference type="InterPro" id="IPR011008">
    <property type="entry name" value="Dimeric_a/b-barrel"/>
</dbReference>
<evidence type="ECO:0000313" key="3">
    <source>
        <dbReference type="EMBL" id="CAB4582469.1"/>
    </source>
</evidence>
<comment type="subunit">
    <text evidence="1">Homodimer.</text>
</comment>
<dbReference type="InterPro" id="IPR013097">
    <property type="entry name" value="Dabb"/>
</dbReference>
<evidence type="ECO:0000259" key="2">
    <source>
        <dbReference type="PROSITE" id="PS51502"/>
    </source>
</evidence>
<accession>A0A6J6F4G3</accession>
<dbReference type="EMBL" id="CAEZTS010000096">
    <property type="protein sequence ID" value="CAB4582469.1"/>
    <property type="molecule type" value="Genomic_DNA"/>
</dbReference>
<dbReference type="SMART" id="SM00886">
    <property type="entry name" value="Dabb"/>
    <property type="match status" value="1"/>
</dbReference>